<dbReference type="Proteomes" id="UP000623129">
    <property type="component" value="Unassembled WGS sequence"/>
</dbReference>
<evidence type="ECO:0000256" key="1">
    <source>
        <dbReference type="SAM" id="MobiDB-lite"/>
    </source>
</evidence>
<evidence type="ECO:0000313" key="2">
    <source>
        <dbReference type="EMBL" id="KAF3329958.1"/>
    </source>
</evidence>
<gene>
    <name evidence="2" type="ORF">FCM35_KLT05289</name>
</gene>
<reference evidence="2" key="1">
    <citation type="submission" date="2020-01" db="EMBL/GenBank/DDBJ databases">
        <title>Genome sequence of Kobresia littledalei, the first chromosome-level genome in the family Cyperaceae.</title>
        <authorList>
            <person name="Qu G."/>
        </authorList>
    </citation>
    <scope>NUCLEOTIDE SEQUENCE</scope>
    <source>
        <strain evidence="2">C.B.Clarke</strain>
        <tissue evidence="2">Leaf</tissue>
    </source>
</reference>
<feature type="region of interest" description="Disordered" evidence="1">
    <location>
        <begin position="1"/>
        <end position="44"/>
    </location>
</feature>
<organism evidence="2 3">
    <name type="scientific">Carex littledalei</name>
    <dbReference type="NCBI Taxonomy" id="544730"/>
    <lineage>
        <taxon>Eukaryota</taxon>
        <taxon>Viridiplantae</taxon>
        <taxon>Streptophyta</taxon>
        <taxon>Embryophyta</taxon>
        <taxon>Tracheophyta</taxon>
        <taxon>Spermatophyta</taxon>
        <taxon>Magnoliopsida</taxon>
        <taxon>Liliopsida</taxon>
        <taxon>Poales</taxon>
        <taxon>Cyperaceae</taxon>
        <taxon>Cyperoideae</taxon>
        <taxon>Cariceae</taxon>
        <taxon>Carex</taxon>
        <taxon>Carex subgen. Euthyceras</taxon>
    </lineage>
</organism>
<keyword evidence="3" id="KW-1185">Reference proteome</keyword>
<dbReference type="EMBL" id="SWLB01000014">
    <property type="protein sequence ID" value="KAF3329958.1"/>
    <property type="molecule type" value="Genomic_DNA"/>
</dbReference>
<name>A0A833QXK7_9POAL</name>
<dbReference type="OrthoDB" id="10608518at2759"/>
<comment type="caution">
    <text evidence="2">The sequence shown here is derived from an EMBL/GenBank/DDBJ whole genome shotgun (WGS) entry which is preliminary data.</text>
</comment>
<evidence type="ECO:0000313" key="3">
    <source>
        <dbReference type="Proteomes" id="UP000623129"/>
    </source>
</evidence>
<proteinExistence type="predicted"/>
<accession>A0A833QXK7</accession>
<sequence>MEMLIDSSSEDDSIQTMEPSFSDDFDDGGNEEKNQVLRNESSSQVYCNQPAQIGTAIEPSRCSFPPETILSSQEHNLVPQGMYDPPSNNPNILSWFNPRGASVCVPLPNFVNWGIPPCAVPPNFSMPRHPFDSPSNSALREQHNSVTRKLSFDINKGSEHISFHISV</sequence>
<dbReference type="AlphaFoldDB" id="A0A833QXK7"/>
<protein>
    <submittedName>
        <fullName evidence="2">Protein FAR1-RELATED SEQUENCE 5-like isoform X1</fullName>
    </submittedName>
</protein>